<comment type="caution">
    <text evidence="3">The sequence shown here is derived from an EMBL/GenBank/DDBJ whole genome shotgun (WGS) entry which is preliminary data.</text>
</comment>
<dbReference type="Proteomes" id="UP000642125">
    <property type="component" value="Unassembled WGS sequence"/>
</dbReference>
<feature type="region of interest" description="Disordered" evidence="1">
    <location>
        <begin position="1"/>
        <end position="23"/>
    </location>
</feature>
<organism evidence="3 4">
    <name type="scientific">Cellulomonas pakistanensis</name>
    <dbReference type="NCBI Taxonomy" id="992287"/>
    <lineage>
        <taxon>Bacteria</taxon>
        <taxon>Bacillati</taxon>
        <taxon>Actinomycetota</taxon>
        <taxon>Actinomycetes</taxon>
        <taxon>Micrococcales</taxon>
        <taxon>Cellulomonadaceae</taxon>
        <taxon>Cellulomonas</taxon>
    </lineage>
</organism>
<evidence type="ECO:0000256" key="2">
    <source>
        <dbReference type="SAM" id="Phobius"/>
    </source>
</evidence>
<keyword evidence="2" id="KW-0472">Membrane</keyword>
<feature type="transmembrane region" description="Helical" evidence="2">
    <location>
        <begin position="31"/>
        <end position="55"/>
    </location>
</feature>
<evidence type="ECO:0000256" key="1">
    <source>
        <dbReference type="SAM" id="MobiDB-lite"/>
    </source>
</evidence>
<evidence type="ECO:0000313" key="4">
    <source>
        <dbReference type="Proteomes" id="UP000642125"/>
    </source>
</evidence>
<keyword evidence="2" id="KW-0812">Transmembrane</keyword>
<protein>
    <submittedName>
        <fullName evidence="3">Uncharacterized protein</fullName>
    </submittedName>
</protein>
<feature type="transmembrane region" description="Helical" evidence="2">
    <location>
        <begin position="61"/>
        <end position="81"/>
    </location>
</feature>
<keyword evidence="4" id="KW-1185">Reference proteome</keyword>
<proteinExistence type="predicted"/>
<accession>A0A919P9T0</accession>
<sequence length="207" mass="21830">MRRGERQDRLPVPAPATGPGRHYDRVTPLRTTVLVALLAGVLGALAAAAVGRWVLHEEDLTSAWLIGAGTAIGVGVGTPLARALDTRRTAAGARRGRFEVSVRSTGGDPGVGPRWVAGRLDLDEDRVMLVRFALGMRPPPRPAVRLALTGVRRAGRRTPRSGLRVLPGLEVVELAGSRGTVEVAVEPASADRLVERLSVLADRGATA</sequence>
<dbReference type="AlphaFoldDB" id="A0A919P9T0"/>
<evidence type="ECO:0000313" key="3">
    <source>
        <dbReference type="EMBL" id="GIG35615.1"/>
    </source>
</evidence>
<name>A0A919P9T0_9CELL</name>
<keyword evidence="2" id="KW-1133">Transmembrane helix</keyword>
<reference evidence="3" key="1">
    <citation type="submission" date="2021-01" db="EMBL/GenBank/DDBJ databases">
        <title>Whole genome shotgun sequence of Cellulomonas pakistanensis NBRC 110800.</title>
        <authorList>
            <person name="Komaki H."/>
            <person name="Tamura T."/>
        </authorList>
    </citation>
    <scope>NUCLEOTIDE SEQUENCE</scope>
    <source>
        <strain evidence="3">NBRC 110800</strain>
    </source>
</reference>
<dbReference type="EMBL" id="BONO01000005">
    <property type="protein sequence ID" value="GIG35615.1"/>
    <property type="molecule type" value="Genomic_DNA"/>
</dbReference>
<gene>
    <name evidence="3" type="ORF">Cpa01nite_09960</name>
</gene>